<dbReference type="Gene3D" id="3.40.470.10">
    <property type="entry name" value="Uracil-DNA glycosylase-like domain"/>
    <property type="match status" value="1"/>
</dbReference>
<reference evidence="11 12" key="1">
    <citation type="submission" date="2019-02" db="EMBL/GenBank/DDBJ databases">
        <title>WGS of Pseudoxanthomonas species novum from clinical isolates.</title>
        <authorList>
            <person name="Bernier A.-M."/>
            <person name="Bernard K."/>
            <person name="Vachon A."/>
        </authorList>
    </citation>
    <scope>NUCLEOTIDE SEQUENCE [LARGE SCALE GENOMIC DNA]</scope>
    <source>
        <strain evidence="11 12">NML171200</strain>
    </source>
</reference>
<dbReference type="InterPro" id="IPR005273">
    <property type="entry name" value="Ura-DNA_glyco_family4"/>
</dbReference>
<dbReference type="GO" id="GO:0006281">
    <property type="term" value="P:DNA repair"/>
    <property type="evidence" value="ECO:0007669"/>
    <property type="project" value="UniProtKB-KW"/>
</dbReference>
<dbReference type="SMART" id="SM00987">
    <property type="entry name" value="UreE_C"/>
    <property type="match status" value="1"/>
</dbReference>
<dbReference type="GO" id="GO:0046872">
    <property type="term" value="F:metal ion binding"/>
    <property type="evidence" value="ECO:0007669"/>
    <property type="project" value="UniProtKB-KW"/>
</dbReference>
<protein>
    <recommendedName>
        <fullName evidence="2">Type-4 uracil-DNA glycosylase</fullName>
    </recommendedName>
</protein>
<dbReference type="PANTHER" id="PTHR33693:SF9">
    <property type="entry name" value="TYPE-4 URACIL-DNA GLYCOSYLASE"/>
    <property type="match status" value="1"/>
</dbReference>
<dbReference type="Proteomes" id="UP000292627">
    <property type="component" value="Unassembled WGS sequence"/>
</dbReference>
<dbReference type="Pfam" id="PF13566">
    <property type="entry name" value="DUF4130"/>
    <property type="match status" value="1"/>
</dbReference>
<evidence type="ECO:0000313" key="12">
    <source>
        <dbReference type="Proteomes" id="UP000292627"/>
    </source>
</evidence>
<evidence type="ECO:0000256" key="5">
    <source>
        <dbReference type="ARBA" id="ARBA00022763"/>
    </source>
</evidence>
<gene>
    <name evidence="11" type="ORF">EA660_14930</name>
</gene>
<keyword evidence="8" id="KW-0411">Iron-sulfur</keyword>
<evidence type="ECO:0000256" key="7">
    <source>
        <dbReference type="ARBA" id="ARBA00023004"/>
    </source>
</evidence>
<dbReference type="CDD" id="cd10030">
    <property type="entry name" value="UDG-F4_TTUDGA_SPO1dp_like"/>
    <property type="match status" value="1"/>
</dbReference>
<dbReference type="AlphaFoldDB" id="A0A4Q8L768"/>
<feature type="domain" description="Uracil-DNA glycosylase-like" evidence="10">
    <location>
        <begin position="304"/>
        <end position="464"/>
    </location>
</feature>
<evidence type="ECO:0000256" key="4">
    <source>
        <dbReference type="ARBA" id="ARBA00022723"/>
    </source>
</evidence>
<evidence type="ECO:0000259" key="10">
    <source>
        <dbReference type="SMART" id="SM00986"/>
    </source>
</evidence>
<dbReference type="InterPro" id="IPR036895">
    <property type="entry name" value="Uracil-DNA_glycosylase-like_sf"/>
</dbReference>
<evidence type="ECO:0000256" key="2">
    <source>
        <dbReference type="ARBA" id="ARBA00019403"/>
    </source>
</evidence>
<dbReference type="NCBIfam" id="TIGR00758">
    <property type="entry name" value="UDG_fam4"/>
    <property type="match status" value="1"/>
</dbReference>
<comment type="similarity">
    <text evidence="1">Belongs to the uracil-DNA glycosylase (UDG) superfamily. Type 4 (UDGa) family.</text>
</comment>
<dbReference type="InterPro" id="IPR025404">
    <property type="entry name" value="DUF4130"/>
</dbReference>
<keyword evidence="9" id="KW-0234">DNA repair</keyword>
<keyword evidence="3" id="KW-0004">4Fe-4S</keyword>
<dbReference type="SMART" id="SM00986">
    <property type="entry name" value="UDG"/>
    <property type="match status" value="1"/>
</dbReference>
<dbReference type="GO" id="GO:0051539">
    <property type="term" value="F:4 iron, 4 sulfur cluster binding"/>
    <property type="evidence" value="ECO:0007669"/>
    <property type="project" value="UniProtKB-KW"/>
</dbReference>
<evidence type="ECO:0000256" key="1">
    <source>
        <dbReference type="ARBA" id="ARBA00006521"/>
    </source>
</evidence>
<dbReference type="PANTHER" id="PTHR33693">
    <property type="entry name" value="TYPE-5 URACIL-DNA GLYCOSYLASE"/>
    <property type="match status" value="1"/>
</dbReference>
<evidence type="ECO:0000256" key="9">
    <source>
        <dbReference type="ARBA" id="ARBA00023204"/>
    </source>
</evidence>
<keyword evidence="7" id="KW-0408">Iron</keyword>
<sequence length="474" mass="52527">MFSARVEPAWSLEAWRIAARAAWCANVAPDQVDWEGGAQGGLLATPEVTTLPAQREAPRVSSDFLALAGAVLCHRDPHRHGLLYRLLWRMGQGERGLLAHATDADVHRAGVLAKAVRRDSHKMKAFLRFREVPGEANAFVAWFEPEHHIVDRVAPFFARRFAGMRWAILTPYRSAHWDGDALAFGPGGVRADAPADDAREALWRTYYANIFNPARLNPTMMRSEMPQKYWKHLPEAALLPELLQSAGARVREMAERMPEAPRRRIPEAAPEPVLRADDSLDAVRAAAAACRRCELWQPATRTVFGEGPADASIVLVGEQPGDEEDLSGRPFVGPAGKLLDRVLAELGIDRGALYLTNAVKHFRFEQRGKRRLHRNPTSSQVAACRPWLQQELARLDPKAIVCLGANAARAVLGADFQLMAQRGQWRVMADGARALATVHPSWVLRQPDAKAREDAYALLRQDLALLVPDVRASA</sequence>
<dbReference type="InterPro" id="IPR023875">
    <property type="entry name" value="DNA_repair_put"/>
</dbReference>
<dbReference type="RefSeq" id="WP_130552258.1">
    <property type="nucleotide sequence ID" value="NZ_SHMC01000006.1"/>
</dbReference>
<keyword evidence="5" id="KW-0227">DNA damage</keyword>
<dbReference type="EMBL" id="SHMC01000006">
    <property type="protein sequence ID" value="TAA23233.1"/>
    <property type="molecule type" value="Genomic_DNA"/>
</dbReference>
<dbReference type="InterPro" id="IPR051536">
    <property type="entry name" value="UDG_Type-4/5"/>
</dbReference>
<dbReference type="SUPFAM" id="SSF52141">
    <property type="entry name" value="Uracil-DNA glycosylase-like"/>
    <property type="match status" value="1"/>
</dbReference>
<dbReference type="OrthoDB" id="5290748at2"/>
<organism evidence="11 12">
    <name type="scientific">Pseudoxanthomonas winnipegensis</name>
    <dbReference type="NCBI Taxonomy" id="2480810"/>
    <lineage>
        <taxon>Bacteria</taxon>
        <taxon>Pseudomonadati</taxon>
        <taxon>Pseudomonadota</taxon>
        <taxon>Gammaproteobacteria</taxon>
        <taxon>Lysobacterales</taxon>
        <taxon>Lysobacteraceae</taxon>
        <taxon>Pseudoxanthomonas</taxon>
    </lineage>
</organism>
<evidence type="ECO:0000256" key="8">
    <source>
        <dbReference type="ARBA" id="ARBA00023014"/>
    </source>
</evidence>
<dbReference type="InterPro" id="IPR005122">
    <property type="entry name" value="Uracil-DNA_glycosylase-like"/>
</dbReference>
<dbReference type="GO" id="GO:0097506">
    <property type="term" value="F:deaminated base DNA N-glycosylase activity"/>
    <property type="evidence" value="ECO:0007669"/>
    <property type="project" value="UniProtKB-ARBA"/>
</dbReference>
<dbReference type="Pfam" id="PF03167">
    <property type="entry name" value="UDG"/>
    <property type="match status" value="1"/>
</dbReference>
<evidence type="ECO:0000313" key="11">
    <source>
        <dbReference type="EMBL" id="TAA23233.1"/>
    </source>
</evidence>
<accession>A0A4Q8L768</accession>
<dbReference type="NCBIfam" id="TIGR03915">
    <property type="entry name" value="SAM_7_link_chp"/>
    <property type="match status" value="1"/>
</dbReference>
<proteinExistence type="inferred from homology"/>
<comment type="caution">
    <text evidence="11">The sequence shown here is derived from an EMBL/GenBank/DDBJ whole genome shotgun (WGS) entry which is preliminary data.</text>
</comment>
<evidence type="ECO:0000256" key="3">
    <source>
        <dbReference type="ARBA" id="ARBA00022485"/>
    </source>
</evidence>
<keyword evidence="4" id="KW-0479">Metal-binding</keyword>
<evidence type="ECO:0000256" key="6">
    <source>
        <dbReference type="ARBA" id="ARBA00022801"/>
    </source>
</evidence>
<dbReference type="NCBIfam" id="TIGR03914">
    <property type="entry name" value="UDG_fam_dom"/>
    <property type="match status" value="1"/>
</dbReference>
<name>A0A4Q8L768_9GAMM</name>
<keyword evidence="6" id="KW-0378">Hydrolase</keyword>